<dbReference type="SUPFAM" id="SSF52058">
    <property type="entry name" value="L domain-like"/>
    <property type="match status" value="1"/>
</dbReference>
<comment type="similarity">
    <text evidence="1">Belongs to the disease resistance NB-LRR family.</text>
</comment>
<feature type="domain" description="AAA+ ATPase" evidence="5">
    <location>
        <begin position="172"/>
        <end position="344"/>
    </location>
</feature>
<dbReference type="Gene3D" id="1.10.8.430">
    <property type="entry name" value="Helical domain of apoptotic protease-activating factors"/>
    <property type="match status" value="1"/>
</dbReference>
<dbReference type="InterPro" id="IPR032675">
    <property type="entry name" value="LRR_dom_sf"/>
</dbReference>
<dbReference type="PRINTS" id="PR00364">
    <property type="entry name" value="DISEASERSIST"/>
</dbReference>
<dbReference type="Gene3D" id="3.40.50.300">
    <property type="entry name" value="P-loop containing nucleotide triphosphate hydrolases"/>
    <property type="match status" value="1"/>
</dbReference>
<dbReference type="InterPro" id="IPR027417">
    <property type="entry name" value="P-loop_NTPase"/>
</dbReference>
<organism evidence="6 7">
    <name type="scientific">Pisum sativum</name>
    <name type="common">Garden pea</name>
    <name type="synonym">Lathyrus oleraceus</name>
    <dbReference type="NCBI Taxonomy" id="3888"/>
    <lineage>
        <taxon>Eukaryota</taxon>
        <taxon>Viridiplantae</taxon>
        <taxon>Streptophyta</taxon>
        <taxon>Embryophyta</taxon>
        <taxon>Tracheophyta</taxon>
        <taxon>Spermatophyta</taxon>
        <taxon>Magnoliopsida</taxon>
        <taxon>eudicotyledons</taxon>
        <taxon>Gunneridae</taxon>
        <taxon>Pentapetalae</taxon>
        <taxon>rosids</taxon>
        <taxon>fabids</taxon>
        <taxon>Fabales</taxon>
        <taxon>Fabaceae</taxon>
        <taxon>Papilionoideae</taxon>
        <taxon>50 kb inversion clade</taxon>
        <taxon>NPAAA clade</taxon>
        <taxon>Hologalegina</taxon>
        <taxon>IRL clade</taxon>
        <taxon>Fabeae</taxon>
        <taxon>Lathyrus</taxon>
    </lineage>
</organism>
<evidence type="ECO:0000256" key="2">
    <source>
        <dbReference type="ARBA" id="ARBA00022741"/>
    </source>
</evidence>
<sequence length="1295" mass="148084">MECASKIVERAVDVVLDLTIRHVGYIFYYKENVNELRSLDEKLSLQRKRLEHAVAETEDNLGITESDVTAWLQKVDKTRTETEEFQNDEGHTKTRFSSGLFHYFRNRHRLGRKAKKMLVDAKLLIDESKFDGVSYQQKPTSMHAASLDAGYVEIGSRRHTIEKIIEELEDSTVRMIGVHGPGGVGKSTLIKEIVKKAQDKKLFNVVVIVEITDNPNLRKIQEEIAYVLGLSLEGEGESVRADRLRRRLKTEKENTLVVMDDLWDRIDLNKIGIPFDDDDIDDDSSNMTIEDMKGPKFTTVKKGKSPGDYKGCKILLTSRDRKVLSDKMDVKSVFCVRELDDKESLMLFKKVAGTLDEISTFKQEIVKKYCAGLPMAIVTVGRALRNKSESVWEATLEKLKKEELSGVQKSMEISVRMSYDHLESEEMRSIFLLCAQMGHQQLIMDLVKYCFGLGILEGVYTLREARDRVYTSIQKLKDSSLMLDGSSNDHFKMHDMVKDAALSIAHKEQNVFALSNSKLDDWPDKDQLERCTAVSIRNCDIIDELPKVMHCPQLKFFQIDSDDPSLQIPENFFEGMEKLRVLILTGFHFSCLPSSIKCLLNLRMLCLERCVLVDNLSIVGELKKLRILSFSGSQIESLPIELERLDKLQLFDMSNCSLMKVAQPNFISRLTCLEELYIRKSLIKMKVDGEPNQSQISFLSQLKHLHQLRVVDLSIPSTTVLPRDLFFDRLTDYKIVIGDFKMLSSGDFRMPNKYEALRSLALQLTDGADIHSHKGIKLLFKRVENLLLGELNGVQNAFYELNLDGFPDLKHLSIINNDGIEYIVNSMELFHPQNVFLNLESLCLYRLKNIKMLCYTPVTDASFAKLKSIKVKMCTQLKFLFSFYMVGFFACLETIDVSECDSLKEIVVKEGQANFNKIQFHKLRSLTLQSLPSFTSFYTGVETPSVEEQTTKGDHIEITVAEDDRSVVDPLCLFGELIEIPNLESLKLSSIKSEKIWRDQPLSNFCFQNLIKLTVKECYNLKYLCSMSVASNFKKLKGLFISDCWMMEKIFIREGDSVDKVCIFPKLEEIHLTKLNKLTDIWQVEVGADSFSSLISVQIEGCKQLNKVFPSHMTGWFGSLDSLKVIDCMSVEVIFEIKDFQPDASMKVTNLQLILVDQLPNLKQVWDRDPEGILCFKNLRVIEATRCNKLSYLLPASVAKDLKRLAGILVNLCDGMEEIVAWHDGPQARLMFPEVTFMKLYGLPNVKRFYKGGHIECPKLKQLAVDFCEKLDVFTTETTNEERQAVFLAEKVRNH</sequence>
<dbReference type="SMART" id="SM00382">
    <property type="entry name" value="AAA"/>
    <property type="match status" value="1"/>
</dbReference>
<reference evidence="6 7" key="1">
    <citation type="journal article" date="2022" name="Nat. Genet.">
        <title>Improved pea reference genome and pan-genome highlight genomic features and evolutionary characteristics.</title>
        <authorList>
            <person name="Yang T."/>
            <person name="Liu R."/>
            <person name="Luo Y."/>
            <person name="Hu S."/>
            <person name="Wang D."/>
            <person name="Wang C."/>
            <person name="Pandey M.K."/>
            <person name="Ge S."/>
            <person name="Xu Q."/>
            <person name="Li N."/>
            <person name="Li G."/>
            <person name="Huang Y."/>
            <person name="Saxena R.K."/>
            <person name="Ji Y."/>
            <person name="Li M."/>
            <person name="Yan X."/>
            <person name="He Y."/>
            <person name="Liu Y."/>
            <person name="Wang X."/>
            <person name="Xiang C."/>
            <person name="Varshney R.K."/>
            <person name="Ding H."/>
            <person name="Gao S."/>
            <person name="Zong X."/>
        </authorList>
    </citation>
    <scope>NUCLEOTIDE SEQUENCE [LARGE SCALE GENOMIC DNA]</scope>
    <source>
        <strain evidence="6 7">cv. Zhongwan 6</strain>
    </source>
</reference>
<comment type="caution">
    <text evidence="6">The sequence shown here is derived from an EMBL/GenBank/DDBJ whole genome shotgun (WGS) entry which is preliminary data.</text>
</comment>
<evidence type="ECO:0000313" key="7">
    <source>
        <dbReference type="Proteomes" id="UP001058974"/>
    </source>
</evidence>
<dbReference type="Gramene" id="Psat04G0534000-T1">
    <property type="protein sequence ID" value="KAI5421859.1"/>
    <property type="gene ID" value="KIW84_045340"/>
</dbReference>
<evidence type="ECO:0000313" key="6">
    <source>
        <dbReference type="EMBL" id="KAI5421859.1"/>
    </source>
</evidence>
<keyword evidence="7" id="KW-1185">Reference proteome</keyword>
<evidence type="ECO:0000259" key="5">
    <source>
        <dbReference type="SMART" id="SM00382"/>
    </source>
</evidence>
<dbReference type="GO" id="GO:0043531">
    <property type="term" value="F:ADP binding"/>
    <property type="evidence" value="ECO:0007669"/>
    <property type="project" value="InterPro"/>
</dbReference>
<keyword evidence="4" id="KW-0067">ATP-binding</keyword>
<accession>A0A9D4XIV4</accession>
<dbReference type="InterPro" id="IPR003593">
    <property type="entry name" value="AAA+_ATPase"/>
</dbReference>
<keyword evidence="2" id="KW-0547">Nucleotide-binding</keyword>
<dbReference type="GO" id="GO:0006952">
    <property type="term" value="P:defense response"/>
    <property type="evidence" value="ECO:0007669"/>
    <property type="project" value="UniProtKB-KW"/>
</dbReference>
<dbReference type="Proteomes" id="UP001058974">
    <property type="component" value="Chromosome 4"/>
</dbReference>
<gene>
    <name evidence="6" type="ORF">KIW84_045340</name>
</gene>
<evidence type="ECO:0000256" key="1">
    <source>
        <dbReference type="ARBA" id="ARBA00008894"/>
    </source>
</evidence>
<evidence type="ECO:0000256" key="4">
    <source>
        <dbReference type="ARBA" id="ARBA00022840"/>
    </source>
</evidence>
<dbReference type="SUPFAM" id="SSF52540">
    <property type="entry name" value="P-loop containing nucleoside triphosphate hydrolases"/>
    <property type="match status" value="1"/>
</dbReference>
<name>A0A9D4XIV4_PEA</name>
<dbReference type="Gene3D" id="3.80.10.10">
    <property type="entry name" value="Ribonuclease Inhibitor"/>
    <property type="match status" value="2"/>
</dbReference>
<dbReference type="PANTHER" id="PTHR33463:SF196">
    <property type="entry name" value="NB-ARC DOMAIN DISEASE RESISTANCE PROTEIN"/>
    <property type="match status" value="1"/>
</dbReference>
<dbReference type="InterPro" id="IPR042197">
    <property type="entry name" value="Apaf_helical"/>
</dbReference>
<dbReference type="SUPFAM" id="SSF52047">
    <property type="entry name" value="RNI-like"/>
    <property type="match status" value="1"/>
</dbReference>
<dbReference type="InterPro" id="IPR002182">
    <property type="entry name" value="NB-ARC"/>
</dbReference>
<dbReference type="InterPro" id="IPR057135">
    <property type="entry name" value="At4g27190-like_LRR"/>
</dbReference>
<dbReference type="EMBL" id="JAMSHJ010000004">
    <property type="protein sequence ID" value="KAI5421859.1"/>
    <property type="molecule type" value="Genomic_DNA"/>
</dbReference>
<dbReference type="Pfam" id="PF23247">
    <property type="entry name" value="LRR_RPS2"/>
    <property type="match status" value="2"/>
</dbReference>
<dbReference type="GO" id="GO:0005524">
    <property type="term" value="F:ATP binding"/>
    <property type="evidence" value="ECO:0007669"/>
    <property type="project" value="UniProtKB-KW"/>
</dbReference>
<proteinExistence type="inferred from homology"/>
<evidence type="ECO:0000256" key="3">
    <source>
        <dbReference type="ARBA" id="ARBA00022821"/>
    </source>
</evidence>
<dbReference type="Pfam" id="PF00931">
    <property type="entry name" value="NB-ARC"/>
    <property type="match status" value="1"/>
</dbReference>
<keyword evidence="3" id="KW-0611">Plant defense</keyword>
<dbReference type="InterPro" id="IPR050905">
    <property type="entry name" value="Plant_NBS-LRR"/>
</dbReference>
<protein>
    <recommendedName>
        <fullName evidence="5">AAA+ ATPase domain-containing protein</fullName>
    </recommendedName>
</protein>
<dbReference type="PANTHER" id="PTHR33463">
    <property type="entry name" value="NB-ARC DOMAIN-CONTAINING PROTEIN-RELATED"/>
    <property type="match status" value="1"/>
</dbReference>